<gene>
    <name evidence="3" type="ORF">F0L68_28060</name>
</gene>
<reference evidence="3 4" key="2">
    <citation type="submission" date="2019-09" db="EMBL/GenBank/DDBJ databases">
        <authorList>
            <person name="Jin C."/>
        </authorList>
    </citation>
    <scope>NUCLEOTIDE SEQUENCE [LARGE SCALE GENOMIC DNA]</scope>
    <source>
        <strain evidence="3 4">AN110305</strain>
    </source>
</reference>
<feature type="chain" id="PRO_5039729161" evidence="1">
    <location>
        <begin position="28"/>
        <end position="367"/>
    </location>
</feature>
<dbReference type="RefSeq" id="WP_149852827.1">
    <property type="nucleotide sequence ID" value="NZ_VUOB01000055.1"/>
</dbReference>
<dbReference type="InterPro" id="IPR027372">
    <property type="entry name" value="Phytase-like_dom"/>
</dbReference>
<keyword evidence="1" id="KW-0732">Signal</keyword>
<organism evidence="3 4">
    <name type="scientific">Solihabitans fulvus</name>
    <dbReference type="NCBI Taxonomy" id="1892852"/>
    <lineage>
        <taxon>Bacteria</taxon>
        <taxon>Bacillati</taxon>
        <taxon>Actinomycetota</taxon>
        <taxon>Actinomycetes</taxon>
        <taxon>Pseudonocardiales</taxon>
        <taxon>Pseudonocardiaceae</taxon>
        <taxon>Solihabitans</taxon>
    </lineage>
</organism>
<dbReference type="Pfam" id="PF13449">
    <property type="entry name" value="Phytase-like"/>
    <property type="match status" value="1"/>
</dbReference>
<name>A0A5B2WY72_9PSEU</name>
<sequence length="367" mass="38183">MFRRSMAAATIALAATTLTIGTAAAEASPAAHPVVSAPGYDFTLLGSANLPGWVNYQGTRVGGFSGIDYDAASGTWYALSSDRSDHQSARFYSARFDLSSLNPDSAGPFDVSTLLRQDGTPFPPSDQAGADLVDPQAIRFDAASGNVVWASAGTRTQPAPADPSVRVAKTDGSFVSQYRVPDVLKPAADGSGLRDGGGLHGLAMTADGKRVLTAMRTSLAQDGPEVGGPVRLTLHDRGTGNPLVQYAYQPEAVAGNGVAEILSVSANRFLVLEQAGQNSAKLYEVNFASGASNVLAVPSLAGATYRPVSKRLVLDVSKLGLSSVDNLQGMTWGPALDGGDRSLVLVSDNQLQSRKCSQFIAVRVHLS</sequence>
<evidence type="ECO:0000313" key="3">
    <source>
        <dbReference type="EMBL" id="KAA2255652.1"/>
    </source>
</evidence>
<evidence type="ECO:0000313" key="4">
    <source>
        <dbReference type="Proteomes" id="UP000323454"/>
    </source>
</evidence>
<dbReference type="AlphaFoldDB" id="A0A5B2WY72"/>
<accession>A0A5B2WY72</accession>
<comment type="caution">
    <text evidence="3">The sequence shown here is derived from an EMBL/GenBank/DDBJ whole genome shotgun (WGS) entry which is preliminary data.</text>
</comment>
<feature type="signal peptide" evidence="1">
    <location>
        <begin position="1"/>
        <end position="27"/>
    </location>
</feature>
<keyword evidence="4" id="KW-1185">Reference proteome</keyword>
<feature type="domain" description="Phytase-like" evidence="2">
    <location>
        <begin position="59"/>
        <end position="349"/>
    </location>
</feature>
<protein>
    <submittedName>
        <fullName evidence="3">Esterase-like activity of phytase family protein</fullName>
    </submittedName>
</protein>
<proteinExistence type="predicted"/>
<dbReference type="EMBL" id="VUOB01000055">
    <property type="protein sequence ID" value="KAA2255652.1"/>
    <property type="molecule type" value="Genomic_DNA"/>
</dbReference>
<dbReference type="OrthoDB" id="9798539at2"/>
<evidence type="ECO:0000259" key="2">
    <source>
        <dbReference type="Pfam" id="PF13449"/>
    </source>
</evidence>
<reference evidence="3 4" key="1">
    <citation type="submission" date="2019-09" db="EMBL/GenBank/DDBJ databases">
        <title>Goodfellowia gen. nov., a new genus of the Pseudonocardineae related to Actinoalloteichus, containing Goodfellowia coeruleoviolacea gen. nov., comb. nov. gen. nov., comb. nov.</title>
        <authorList>
            <person name="Labeda D."/>
        </authorList>
    </citation>
    <scope>NUCLEOTIDE SEQUENCE [LARGE SCALE GENOMIC DNA]</scope>
    <source>
        <strain evidence="3 4">AN110305</strain>
    </source>
</reference>
<dbReference type="Proteomes" id="UP000323454">
    <property type="component" value="Unassembled WGS sequence"/>
</dbReference>
<evidence type="ECO:0000256" key="1">
    <source>
        <dbReference type="SAM" id="SignalP"/>
    </source>
</evidence>